<feature type="transmembrane region" description="Helical" evidence="1">
    <location>
        <begin position="354"/>
        <end position="374"/>
    </location>
</feature>
<dbReference type="PANTHER" id="PTHR39198:SF1">
    <property type="entry name" value="ALPHA-GALACTOSIDASE NEW3 DOMAIN-CONTAINING PROTEIN"/>
    <property type="match status" value="1"/>
</dbReference>
<evidence type="ECO:0000259" key="3">
    <source>
        <dbReference type="Pfam" id="PF10633"/>
    </source>
</evidence>
<keyword evidence="5" id="KW-1185">Reference proteome</keyword>
<keyword evidence="1" id="KW-1133">Transmembrane helix</keyword>
<sequence length="380" mass="40489">MLRLVALFLLLVGSAMAQGYRGLALYTPYPSQSVRVGETVNLSISLKNFGLPPQTVQVRVVEVAPGWKASLLGGGRVISAVYALPDAEQNLSLRLEPPQRVQPGTYRFRLVAEGSGGARAELPIVLTLGQILPKRLSLETELPVLKGVPTASFRYRVTLKNESDQDLLVNLEADAPQNFRVSFSTAFGGQEINSLPLKAGESRDLDVQVTPPRQVEAKPYAVTLRALAGDARAELVVNLDITGQVELSLSTPEGRLSGRAYAGRENPIKLVVKNTGSAPAESVELSASEPSGWEVKFEPEKIENIAPGGEAEVTARVKPSPRAVAGDYMLTFRASAGSASTSADYRVTVQTSTLWGLVGVALIAVAVGAVGFAVSRFGRR</sequence>
<dbReference type="Pfam" id="PF10633">
    <property type="entry name" value="NPCBM_assoc"/>
    <property type="match status" value="1"/>
</dbReference>
<dbReference type="InterPro" id="IPR013783">
    <property type="entry name" value="Ig-like_fold"/>
</dbReference>
<evidence type="ECO:0000313" key="4">
    <source>
        <dbReference type="EMBL" id="RIH85288.1"/>
    </source>
</evidence>
<keyword evidence="2" id="KW-0732">Signal</keyword>
<feature type="chain" id="PRO_5017367449" evidence="2">
    <location>
        <begin position="18"/>
        <end position="380"/>
    </location>
</feature>
<feature type="domain" description="Alpha-galactosidase NEW3" evidence="3">
    <location>
        <begin position="262"/>
        <end position="335"/>
    </location>
</feature>
<organism evidence="4 5">
    <name type="scientific">Meiothermus luteus</name>
    <dbReference type="NCBI Taxonomy" id="2026184"/>
    <lineage>
        <taxon>Bacteria</taxon>
        <taxon>Thermotogati</taxon>
        <taxon>Deinococcota</taxon>
        <taxon>Deinococci</taxon>
        <taxon>Thermales</taxon>
        <taxon>Thermaceae</taxon>
        <taxon>Meiothermus</taxon>
    </lineage>
</organism>
<dbReference type="EMBL" id="QWKZ01000047">
    <property type="protein sequence ID" value="RIH85288.1"/>
    <property type="molecule type" value="Genomic_DNA"/>
</dbReference>
<dbReference type="Proteomes" id="UP000265800">
    <property type="component" value="Unassembled WGS sequence"/>
</dbReference>
<comment type="caution">
    <text evidence="4">The sequence shown here is derived from an EMBL/GenBank/DDBJ whole genome shotgun (WGS) entry which is preliminary data.</text>
</comment>
<dbReference type="AlphaFoldDB" id="A0A399EMT6"/>
<feature type="signal peptide" evidence="2">
    <location>
        <begin position="1"/>
        <end position="17"/>
    </location>
</feature>
<keyword evidence="1" id="KW-0812">Transmembrane</keyword>
<gene>
    <name evidence="4" type="ORF">Mlute_01621</name>
</gene>
<evidence type="ECO:0000313" key="5">
    <source>
        <dbReference type="Proteomes" id="UP000265800"/>
    </source>
</evidence>
<evidence type="ECO:0000256" key="1">
    <source>
        <dbReference type="SAM" id="Phobius"/>
    </source>
</evidence>
<reference evidence="4 5" key="1">
    <citation type="submission" date="2018-08" db="EMBL/GenBank/DDBJ databases">
        <title>Meiothermus luteus KCTC 52599 genome sequencing project.</title>
        <authorList>
            <person name="Da Costa M.S."/>
            <person name="Albuquerque L."/>
            <person name="Raposo P."/>
            <person name="Froufe H.J.C."/>
            <person name="Barroso C.S."/>
            <person name="Egas C."/>
        </authorList>
    </citation>
    <scope>NUCLEOTIDE SEQUENCE [LARGE SCALE GENOMIC DNA]</scope>
    <source>
        <strain evidence="4 5">KCTC 52599</strain>
    </source>
</reference>
<evidence type="ECO:0000256" key="2">
    <source>
        <dbReference type="SAM" id="SignalP"/>
    </source>
</evidence>
<dbReference type="InterPro" id="IPR018905">
    <property type="entry name" value="A-galactase_NEW3"/>
</dbReference>
<protein>
    <submittedName>
        <fullName evidence="4">NPCBM-associated, NEW3 domain of alpha-galactosidase</fullName>
    </submittedName>
</protein>
<keyword evidence="1" id="KW-0472">Membrane</keyword>
<dbReference type="OrthoDB" id="8631677at2"/>
<dbReference type="Gene3D" id="2.60.40.10">
    <property type="entry name" value="Immunoglobulins"/>
    <property type="match status" value="1"/>
</dbReference>
<dbReference type="PANTHER" id="PTHR39198">
    <property type="entry name" value="HYPOTHETICAL MEMBRANE PROTEIN, CONSERVED"/>
    <property type="match status" value="1"/>
</dbReference>
<proteinExistence type="predicted"/>
<name>A0A399EMT6_9DEIN</name>
<accession>A0A399EMT6</accession>